<evidence type="ECO:0000256" key="1">
    <source>
        <dbReference type="SAM" id="MobiDB-lite"/>
    </source>
</evidence>
<protein>
    <submittedName>
        <fullName evidence="3">Uncharacterized protein LOC105422873 isoform X1</fullName>
    </submittedName>
</protein>
<feature type="region of interest" description="Disordered" evidence="1">
    <location>
        <begin position="63"/>
        <end position="84"/>
    </location>
</feature>
<sequence>MMNTICHYTSHAQYKFVLIIRLKELPERGTRMSKEDRFREAARWSAWYSAPLLVASEETASPGFATENPVSHDEEGQGWTRGNLMTPHPGVARTLYLAKKDLITRLHSWTRILRSSVLEWETPIH</sequence>
<accession>A0A6I9WG69</accession>
<dbReference type="GeneID" id="105422873"/>
<dbReference type="AlphaFoldDB" id="A0A6I9WG69"/>
<organism evidence="2 3">
    <name type="scientific">Pogonomyrmex barbatus</name>
    <name type="common">red harvester ant</name>
    <dbReference type="NCBI Taxonomy" id="144034"/>
    <lineage>
        <taxon>Eukaryota</taxon>
        <taxon>Metazoa</taxon>
        <taxon>Ecdysozoa</taxon>
        <taxon>Arthropoda</taxon>
        <taxon>Hexapoda</taxon>
        <taxon>Insecta</taxon>
        <taxon>Pterygota</taxon>
        <taxon>Neoptera</taxon>
        <taxon>Endopterygota</taxon>
        <taxon>Hymenoptera</taxon>
        <taxon>Apocrita</taxon>
        <taxon>Aculeata</taxon>
        <taxon>Formicoidea</taxon>
        <taxon>Formicidae</taxon>
        <taxon>Myrmicinae</taxon>
        <taxon>Pogonomyrmex</taxon>
    </lineage>
</organism>
<evidence type="ECO:0000313" key="3">
    <source>
        <dbReference type="RefSeq" id="XP_011630733.1"/>
    </source>
</evidence>
<reference evidence="3" key="1">
    <citation type="submission" date="2025-08" db="UniProtKB">
        <authorList>
            <consortium name="RefSeq"/>
        </authorList>
    </citation>
    <scope>IDENTIFICATION</scope>
</reference>
<keyword evidence="2" id="KW-1185">Reference proteome</keyword>
<gene>
    <name evidence="3" type="primary">LOC105422873</name>
</gene>
<evidence type="ECO:0000313" key="2">
    <source>
        <dbReference type="Proteomes" id="UP000504615"/>
    </source>
</evidence>
<proteinExistence type="predicted"/>
<dbReference type="KEGG" id="pbar:105422873"/>
<dbReference type="Proteomes" id="UP000504615">
    <property type="component" value="Unplaced"/>
</dbReference>
<dbReference type="RefSeq" id="XP_011630733.1">
    <property type="nucleotide sequence ID" value="XM_011632431.2"/>
</dbReference>
<name>A0A6I9WG69_9HYME</name>